<keyword evidence="2" id="KW-0282">Flagellum</keyword>
<organism evidence="2 3">
    <name type="scientific">Paenibacillus phyllosphaerae</name>
    <dbReference type="NCBI Taxonomy" id="274593"/>
    <lineage>
        <taxon>Bacteria</taxon>
        <taxon>Bacillati</taxon>
        <taxon>Bacillota</taxon>
        <taxon>Bacilli</taxon>
        <taxon>Bacillales</taxon>
        <taxon>Paenibacillaceae</taxon>
        <taxon>Paenibacillus</taxon>
    </lineage>
</organism>
<keyword evidence="2" id="KW-0969">Cilium</keyword>
<feature type="compositionally biased region" description="Basic residues" evidence="1">
    <location>
        <begin position="1"/>
        <end position="26"/>
    </location>
</feature>
<dbReference type="AlphaFoldDB" id="A0A7W5B3A5"/>
<feature type="region of interest" description="Disordered" evidence="1">
    <location>
        <begin position="1"/>
        <end position="61"/>
    </location>
</feature>
<keyword evidence="2" id="KW-0966">Cell projection</keyword>
<name>A0A7W5B3A5_9BACL</name>
<dbReference type="EMBL" id="JACHXK010000020">
    <property type="protein sequence ID" value="MBB3113629.1"/>
    <property type="molecule type" value="Genomic_DNA"/>
</dbReference>
<protein>
    <submittedName>
        <fullName evidence="2">Flagellar biosynthesis/type III secretory pathway protein FliH</fullName>
    </submittedName>
</protein>
<accession>A0A7W5B3A5</accession>
<gene>
    <name evidence="2" type="ORF">FHS18_005742</name>
</gene>
<dbReference type="RefSeq" id="WP_183603701.1">
    <property type="nucleotide sequence ID" value="NZ_JACHXK010000020.1"/>
</dbReference>
<comment type="caution">
    <text evidence="2">The sequence shown here is derived from an EMBL/GenBank/DDBJ whole genome shotgun (WGS) entry which is preliminary data.</text>
</comment>
<evidence type="ECO:0000313" key="2">
    <source>
        <dbReference type="EMBL" id="MBB3113629.1"/>
    </source>
</evidence>
<evidence type="ECO:0000256" key="1">
    <source>
        <dbReference type="SAM" id="MobiDB-lite"/>
    </source>
</evidence>
<reference evidence="2 3" key="1">
    <citation type="submission" date="2020-08" db="EMBL/GenBank/DDBJ databases">
        <title>Genomic Encyclopedia of Type Strains, Phase III (KMG-III): the genomes of soil and plant-associated and newly described type strains.</title>
        <authorList>
            <person name="Whitman W."/>
        </authorList>
    </citation>
    <scope>NUCLEOTIDE SEQUENCE [LARGE SCALE GENOMIC DNA]</scope>
    <source>
        <strain evidence="2 3">CECT 5862</strain>
    </source>
</reference>
<dbReference type="Proteomes" id="UP000570361">
    <property type="component" value="Unassembled WGS sequence"/>
</dbReference>
<feature type="compositionally biased region" description="Basic residues" evidence="1">
    <location>
        <begin position="33"/>
        <end position="57"/>
    </location>
</feature>
<sequence length="98" mass="11076">MSVPARTKKSRKRTRPSAVGKKRGLVRKGALSKGKKRRGASALRRRKTNVRRRRAPVRKQTAAAAYNESFNQSYNEGYNVGFAQGFENGHQLAYEQQP</sequence>
<proteinExistence type="predicted"/>
<keyword evidence="3" id="KW-1185">Reference proteome</keyword>
<evidence type="ECO:0000313" key="3">
    <source>
        <dbReference type="Proteomes" id="UP000570361"/>
    </source>
</evidence>